<dbReference type="RefSeq" id="WP_184242104.1">
    <property type="nucleotide sequence ID" value="NZ_JACHLR010000001.1"/>
</dbReference>
<dbReference type="AlphaFoldDB" id="A0A7W7K7H8"/>
<keyword evidence="3" id="KW-1185">Reference proteome</keyword>
<dbReference type="Proteomes" id="UP000555448">
    <property type="component" value="Unassembled WGS sequence"/>
</dbReference>
<comment type="caution">
    <text evidence="2">The sequence shown here is derived from an EMBL/GenBank/DDBJ whole genome shotgun (WGS) entry which is preliminary data.</text>
</comment>
<evidence type="ECO:0000313" key="3">
    <source>
        <dbReference type="Proteomes" id="UP000555448"/>
    </source>
</evidence>
<evidence type="ECO:0000256" key="1">
    <source>
        <dbReference type="SAM" id="MobiDB-lite"/>
    </source>
</evidence>
<dbReference type="EMBL" id="JACHLR010000001">
    <property type="protein sequence ID" value="MBB4857028.1"/>
    <property type="molecule type" value="Genomic_DNA"/>
</dbReference>
<name>A0A7W7K7H8_9SPHN</name>
<protein>
    <submittedName>
        <fullName evidence="2">Uncharacterized protein</fullName>
    </submittedName>
</protein>
<evidence type="ECO:0000313" key="2">
    <source>
        <dbReference type="EMBL" id="MBB4857028.1"/>
    </source>
</evidence>
<sequence length="122" mass="13275">MNFWEFLDRAGERAANRPPKPSRDIRQFIGFAFLAGYYVMVWRFASGAVPDGNLDLIRDAMLTLGPPVGLIVGAMFRSDAREEQVAVNTGEAFRAVRAAAQAGTTGDGALRDGETVTLEKQP</sequence>
<feature type="region of interest" description="Disordered" evidence="1">
    <location>
        <begin position="101"/>
        <end position="122"/>
    </location>
</feature>
<proteinExistence type="predicted"/>
<organism evidence="2 3">
    <name type="scientific">Novosphingobium chloroacetimidivorans</name>
    <dbReference type="NCBI Taxonomy" id="1428314"/>
    <lineage>
        <taxon>Bacteria</taxon>
        <taxon>Pseudomonadati</taxon>
        <taxon>Pseudomonadota</taxon>
        <taxon>Alphaproteobacteria</taxon>
        <taxon>Sphingomonadales</taxon>
        <taxon>Sphingomonadaceae</taxon>
        <taxon>Novosphingobium</taxon>
    </lineage>
</organism>
<accession>A0A7W7K7H8</accession>
<reference evidence="2 3" key="1">
    <citation type="submission" date="2020-08" db="EMBL/GenBank/DDBJ databases">
        <title>Functional genomics of gut bacteria from endangered species of beetles.</title>
        <authorList>
            <person name="Carlos-Shanley C."/>
        </authorList>
    </citation>
    <scope>NUCLEOTIDE SEQUENCE [LARGE SCALE GENOMIC DNA]</scope>
    <source>
        <strain evidence="2 3">S00245</strain>
    </source>
</reference>
<gene>
    <name evidence="2" type="ORF">HNO88_000325</name>
</gene>